<dbReference type="PANTHER" id="PTHR36312:SF1">
    <property type="entry name" value="OS01G0594500 PROTEIN"/>
    <property type="match status" value="1"/>
</dbReference>
<keyword evidence="1" id="KW-0732">Signal</keyword>
<evidence type="ECO:0000313" key="2">
    <source>
        <dbReference type="EMBL" id="CAA0839108.1"/>
    </source>
</evidence>
<feature type="chain" id="PRO_5040126695" evidence="1">
    <location>
        <begin position="26"/>
        <end position="124"/>
    </location>
</feature>
<reference evidence="2" key="1">
    <citation type="submission" date="2019-12" db="EMBL/GenBank/DDBJ databases">
        <authorList>
            <person name="Scholes J."/>
        </authorList>
    </citation>
    <scope>NUCLEOTIDE SEQUENCE</scope>
</reference>
<dbReference type="EMBL" id="CACSLK010031421">
    <property type="protein sequence ID" value="CAA0839108.1"/>
    <property type="molecule type" value="Genomic_DNA"/>
</dbReference>
<dbReference type="OrthoDB" id="653285at2759"/>
<accession>A0A9N7NU66</accession>
<feature type="signal peptide" evidence="1">
    <location>
        <begin position="1"/>
        <end position="25"/>
    </location>
</feature>
<proteinExistence type="predicted"/>
<comment type="caution">
    <text evidence="2">The sequence shown here is derived from an EMBL/GenBank/DDBJ whole genome shotgun (WGS) entry which is preliminary data.</text>
</comment>
<dbReference type="PANTHER" id="PTHR36312">
    <property type="entry name" value="THIONIN-LIKE PROTEIN 1"/>
    <property type="match status" value="1"/>
</dbReference>
<name>A0A9N7NU66_STRHE</name>
<organism evidence="2 3">
    <name type="scientific">Striga hermonthica</name>
    <name type="common">Purple witchweed</name>
    <name type="synonym">Buchnera hermonthica</name>
    <dbReference type="NCBI Taxonomy" id="68872"/>
    <lineage>
        <taxon>Eukaryota</taxon>
        <taxon>Viridiplantae</taxon>
        <taxon>Streptophyta</taxon>
        <taxon>Embryophyta</taxon>
        <taxon>Tracheophyta</taxon>
        <taxon>Spermatophyta</taxon>
        <taxon>Magnoliopsida</taxon>
        <taxon>eudicotyledons</taxon>
        <taxon>Gunneridae</taxon>
        <taxon>Pentapetalae</taxon>
        <taxon>asterids</taxon>
        <taxon>lamiids</taxon>
        <taxon>Lamiales</taxon>
        <taxon>Orobanchaceae</taxon>
        <taxon>Buchnereae</taxon>
        <taxon>Striga</taxon>
    </lineage>
</organism>
<keyword evidence="3" id="KW-1185">Reference proteome</keyword>
<dbReference type="AlphaFoldDB" id="A0A9N7NU66"/>
<gene>
    <name evidence="2" type="ORF">SHERM_05677</name>
</gene>
<evidence type="ECO:0000313" key="3">
    <source>
        <dbReference type="Proteomes" id="UP001153555"/>
    </source>
</evidence>
<dbReference type="InterPro" id="IPR038975">
    <property type="entry name" value="THNL"/>
</dbReference>
<evidence type="ECO:0000256" key="1">
    <source>
        <dbReference type="SAM" id="SignalP"/>
    </source>
</evidence>
<protein>
    <submittedName>
        <fullName evidence="2">Thionin-like protein 2</fullName>
    </submittedName>
</protein>
<sequence length="124" mass="13170">MEKVTKFMAVNVLVILAMLTGKSSAINLLKCGACVVPCFADLSSIITCIPKCITTCTSDQLSQNDVGELQDLDGLDYCKLGCALSMCSNFSTRNNTNGETFDGCVGSCSNKCVKSYSLPQNSTN</sequence>
<dbReference type="Proteomes" id="UP001153555">
    <property type="component" value="Unassembled WGS sequence"/>
</dbReference>